<dbReference type="Proteomes" id="UP000016511">
    <property type="component" value="Unassembled WGS sequence"/>
</dbReference>
<keyword evidence="1" id="KW-0805">Transcription regulation</keyword>
<dbReference type="SUPFAM" id="SSF46689">
    <property type="entry name" value="Homeodomain-like"/>
    <property type="match status" value="1"/>
</dbReference>
<reference evidence="6 7" key="1">
    <citation type="submission" date="2013-08" db="EMBL/GenBank/DDBJ databases">
        <authorList>
            <person name="Weinstock G."/>
            <person name="Sodergren E."/>
            <person name="Wylie T."/>
            <person name="Fulton L."/>
            <person name="Fulton R."/>
            <person name="Fronick C."/>
            <person name="O'Laughlin M."/>
            <person name="Godfrey J."/>
            <person name="Miner T."/>
            <person name="Herter B."/>
            <person name="Appelbaum E."/>
            <person name="Cordes M."/>
            <person name="Lek S."/>
            <person name="Wollam A."/>
            <person name="Pepin K.H."/>
            <person name="Palsikar V.B."/>
            <person name="Mitreva M."/>
            <person name="Wilson R.K."/>
        </authorList>
    </citation>
    <scope>NUCLEOTIDE SEQUENCE [LARGE SCALE GENOMIC DNA]</scope>
    <source>
        <strain evidence="6 7">ATCC 12856</strain>
    </source>
</reference>
<dbReference type="CDD" id="cd05013">
    <property type="entry name" value="SIS_RpiR"/>
    <property type="match status" value="1"/>
</dbReference>
<dbReference type="InterPro" id="IPR036388">
    <property type="entry name" value="WH-like_DNA-bd_sf"/>
</dbReference>
<dbReference type="STRING" id="649747.HMPREF0083_02999"/>
<accession>U1WK13</accession>
<evidence type="ECO:0000256" key="3">
    <source>
        <dbReference type="ARBA" id="ARBA00023163"/>
    </source>
</evidence>
<dbReference type="Gene3D" id="1.10.10.10">
    <property type="entry name" value="Winged helix-like DNA-binding domain superfamily/Winged helix DNA-binding domain"/>
    <property type="match status" value="1"/>
</dbReference>
<dbReference type="PROSITE" id="PS51464">
    <property type="entry name" value="SIS"/>
    <property type="match status" value="1"/>
</dbReference>
<protein>
    <submittedName>
        <fullName evidence="6">SIS domain protein</fullName>
    </submittedName>
</protein>
<dbReference type="PANTHER" id="PTHR30514:SF18">
    <property type="entry name" value="RPIR-FAMILY TRANSCRIPTIONAL REGULATOR"/>
    <property type="match status" value="1"/>
</dbReference>
<dbReference type="Pfam" id="PF01380">
    <property type="entry name" value="SIS"/>
    <property type="match status" value="1"/>
</dbReference>
<evidence type="ECO:0000313" key="7">
    <source>
        <dbReference type="Proteomes" id="UP000016511"/>
    </source>
</evidence>
<dbReference type="InterPro" id="IPR009057">
    <property type="entry name" value="Homeodomain-like_sf"/>
</dbReference>
<dbReference type="InterPro" id="IPR047640">
    <property type="entry name" value="RpiR-like"/>
</dbReference>
<dbReference type="GO" id="GO:0003677">
    <property type="term" value="F:DNA binding"/>
    <property type="evidence" value="ECO:0007669"/>
    <property type="project" value="UniProtKB-KW"/>
</dbReference>
<evidence type="ECO:0000313" key="6">
    <source>
        <dbReference type="EMBL" id="ERI08924.1"/>
    </source>
</evidence>
<dbReference type="eggNOG" id="COG1737">
    <property type="taxonomic scope" value="Bacteria"/>
</dbReference>
<proteinExistence type="predicted"/>
<comment type="caution">
    <text evidence="6">The sequence shown here is derived from an EMBL/GenBank/DDBJ whole genome shotgun (WGS) entry which is preliminary data.</text>
</comment>
<dbReference type="AlphaFoldDB" id="U1WK13"/>
<organism evidence="6 7">
    <name type="scientific">Aneurinibacillus aneurinilyticus ATCC 12856</name>
    <dbReference type="NCBI Taxonomy" id="649747"/>
    <lineage>
        <taxon>Bacteria</taxon>
        <taxon>Bacillati</taxon>
        <taxon>Bacillota</taxon>
        <taxon>Bacilli</taxon>
        <taxon>Bacillales</taxon>
        <taxon>Paenibacillaceae</taxon>
        <taxon>Aneurinibacillus group</taxon>
        <taxon>Aneurinibacillus</taxon>
    </lineage>
</organism>
<dbReference type="InterPro" id="IPR046348">
    <property type="entry name" value="SIS_dom_sf"/>
</dbReference>
<dbReference type="GO" id="GO:1901135">
    <property type="term" value="P:carbohydrate derivative metabolic process"/>
    <property type="evidence" value="ECO:0007669"/>
    <property type="project" value="InterPro"/>
</dbReference>
<feature type="domain" description="SIS" evidence="5">
    <location>
        <begin position="133"/>
        <end position="270"/>
    </location>
</feature>
<dbReference type="GO" id="GO:0097367">
    <property type="term" value="F:carbohydrate derivative binding"/>
    <property type="evidence" value="ECO:0007669"/>
    <property type="project" value="InterPro"/>
</dbReference>
<dbReference type="SUPFAM" id="SSF53697">
    <property type="entry name" value="SIS domain"/>
    <property type="match status" value="1"/>
</dbReference>
<keyword evidence="7" id="KW-1185">Reference proteome</keyword>
<evidence type="ECO:0000259" key="4">
    <source>
        <dbReference type="PROSITE" id="PS51071"/>
    </source>
</evidence>
<dbReference type="PANTHER" id="PTHR30514">
    <property type="entry name" value="GLUCOKINASE"/>
    <property type="match status" value="1"/>
</dbReference>
<keyword evidence="2" id="KW-0238">DNA-binding</keyword>
<dbReference type="HOGENOM" id="CLU_055769_1_1_9"/>
<keyword evidence="3" id="KW-0804">Transcription</keyword>
<dbReference type="Pfam" id="PF01418">
    <property type="entry name" value="HTH_6"/>
    <property type="match status" value="1"/>
</dbReference>
<dbReference type="PROSITE" id="PS51071">
    <property type="entry name" value="HTH_RPIR"/>
    <property type="match status" value="1"/>
</dbReference>
<feature type="domain" description="HTH rpiR-type" evidence="4">
    <location>
        <begin position="10"/>
        <end position="86"/>
    </location>
</feature>
<dbReference type="GO" id="GO:0003700">
    <property type="term" value="F:DNA-binding transcription factor activity"/>
    <property type="evidence" value="ECO:0007669"/>
    <property type="project" value="InterPro"/>
</dbReference>
<evidence type="ECO:0000259" key="5">
    <source>
        <dbReference type="PROSITE" id="PS51464"/>
    </source>
</evidence>
<dbReference type="InterPro" id="IPR035472">
    <property type="entry name" value="RpiR-like_SIS"/>
</dbReference>
<gene>
    <name evidence="6" type="ORF">HMPREF0083_02999</name>
</gene>
<evidence type="ECO:0000256" key="2">
    <source>
        <dbReference type="ARBA" id="ARBA00023125"/>
    </source>
</evidence>
<evidence type="ECO:0000256" key="1">
    <source>
        <dbReference type="ARBA" id="ARBA00023015"/>
    </source>
</evidence>
<dbReference type="Gene3D" id="3.40.50.10490">
    <property type="entry name" value="Glucose-6-phosphate isomerase like protein, domain 1"/>
    <property type="match status" value="1"/>
</dbReference>
<name>U1WK13_ANEAE</name>
<dbReference type="EMBL" id="AWSJ01000179">
    <property type="protein sequence ID" value="ERI08924.1"/>
    <property type="molecule type" value="Genomic_DNA"/>
</dbReference>
<sequence>MIGGNQVTVYDFRDLIKSKYYNLSKGQQKVASLVLEDSYFVALNPASEIGKQIGVSETTVIRFCYSLDLKGFSELQTMLREQLWSAENSLENFHKEKLELAGGSNFYTNVMKKDCSKIQETILYLNEQDIHTAVQKLTKADNIYVSGMRASFGAAHWLSFALGIIKDPVYLYRQDTDDLYQVMNQIKENTAVIAISFHRYAKETVHFAELAKKRGAFIISLTDSPISPIAKYSDCVIHLFQAKRSTLDAAPSLFSVMNAIVSGVSVKMHDQFKQRQKQFDLLEINDMFYME</sequence>
<dbReference type="InterPro" id="IPR000281">
    <property type="entry name" value="HTH_RpiR"/>
</dbReference>
<dbReference type="InterPro" id="IPR001347">
    <property type="entry name" value="SIS_dom"/>
</dbReference>
<dbReference type="PATRIC" id="fig|649747.3.peg.2719"/>